<dbReference type="SUPFAM" id="SSF50630">
    <property type="entry name" value="Acid proteases"/>
    <property type="match status" value="1"/>
</dbReference>
<keyword evidence="1" id="KW-0863">Zinc-finger</keyword>
<dbReference type="Gene3D" id="2.40.70.10">
    <property type="entry name" value="Acid Proteases"/>
    <property type="match status" value="1"/>
</dbReference>
<accession>A0ABY6LV19</accession>
<evidence type="ECO:0000256" key="2">
    <source>
        <dbReference type="SAM" id="MobiDB-lite"/>
    </source>
</evidence>
<evidence type="ECO:0000313" key="4">
    <source>
        <dbReference type="EMBL" id="UYV84729.1"/>
    </source>
</evidence>
<dbReference type="PANTHER" id="PTHR33194">
    <property type="entry name" value="ZINC KNUCKLE DOMAINCONTAINING PROTEIN"/>
    <property type="match status" value="1"/>
</dbReference>
<protein>
    <recommendedName>
        <fullName evidence="3">CCHC-type domain-containing protein</fullName>
    </recommendedName>
</protein>
<keyword evidence="5" id="KW-1185">Reference proteome</keyword>
<dbReference type="SUPFAM" id="SSF57756">
    <property type="entry name" value="Retrovirus zinc finger-like domains"/>
    <property type="match status" value="1"/>
</dbReference>
<feature type="region of interest" description="Disordered" evidence="2">
    <location>
        <begin position="334"/>
        <end position="360"/>
    </location>
</feature>
<dbReference type="SMART" id="SM00343">
    <property type="entry name" value="ZnF_C2HC"/>
    <property type="match status" value="1"/>
</dbReference>
<feature type="domain" description="CCHC-type" evidence="3">
    <location>
        <begin position="370"/>
        <end position="385"/>
    </location>
</feature>
<feature type="region of interest" description="Disordered" evidence="2">
    <location>
        <begin position="394"/>
        <end position="460"/>
    </location>
</feature>
<proteinExistence type="predicted"/>
<evidence type="ECO:0000256" key="1">
    <source>
        <dbReference type="PROSITE-ProRule" id="PRU00047"/>
    </source>
</evidence>
<dbReference type="InterPro" id="IPR036875">
    <property type="entry name" value="Znf_CCHC_sf"/>
</dbReference>
<evidence type="ECO:0000313" key="5">
    <source>
        <dbReference type="Proteomes" id="UP001235939"/>
    </source>
</evidence>
<dbReference type="CDD" id="cd00303">
    <property type="entry name" value="retropepsin_like"/>
    <property type="match status" value="1"/>
</dbReference>
<dbReference type="InterPro" id="IPR036397">
    <property type="entry name" value="RNaseH_sf"/>
</dbReference>
<sequence length="601" mass="69287">MFNGEHWIFQQDSAPAHKAKSTQQWLETNVPEFINPNEWPSGSPDLNPLDYSLWAYLEVKVCSKRYHNLDQLKSALVRAIKEIPLEKGIYPDLGLLDKEPIMIKNEYGETLSQVPSTCLYLQQPRCPSTFAGDGGQDAQKWLNEYKRVTKFNRWDDTISKMVFVNNEEALTSWDDFQRALETESLLKNRAQKVKESSEAYIQDVLYLCQIVNPRMDDETKLGHLMKGVAEDIYQILIAKDFENVSQFLKECRKIEIMRKRIISSRFERLPNVAPMAYEEEDLPSLIRRIAQEEIQKIIAQPRPTTDSLEDLIREEVKMNLSPISKRPSILVRNQSRPFRTYEPSKRTECSSPPVLPNSQQWRTPDDRLLCFHCGRPGHIVRYCREKRQVFTDARARREPRRPKTLGDYMTNIDEIEPRIPQARQPRNASPYPGRGISTGRRPSTPARVNSPHPQEKGRKTRTVATCLGGKVARILNPPSTIATKLKNNSVKITIKGTEVLALVDSGAYYSVIFEDFCRLIKVHMLSIRGPIIRVANFKCVRALGRCVLRINVNELIQPFEFIVLSECSHNVILSWDFLKLTRAEINCAENELYLKEAPMKE</sequence>
<keyword evidence="1" id="KW-0479">Metal-binding</keyword>
<dbReference type="Proteomes" id="UP001235939">
    <property type="component" value="Chromosome X"/>
</dbReference>
<dbReference type="EMBL" id="CP092886">
    <property type="protein sequence ID" value="UYV84729.1"/>
    <property type="molecule type" value="Genomic_DNA"/>
</dbReference>
<evidence type="ECO:0000259" key="3">
    <source>
        <dbReference type="PROSITE" id="PS50158"/>
    </source>
</evidence>
<name>A0ABY6LV19_9ARAC</name>
<dbReference type="Pfam" id="PF08284">
    <property type="entry name" value="RVP_2"/>
    <property type="match status" value="1"/>
</dbReference>
<reference evidence="4 5" key="1">
    <citation type="submission" date="2022-03" db="EMBL/GenBank/DDBJ databases">
        <title>A chromosomal length assembly of Cordylochernes scorpioides.</title>
        <authorList>
            <person name="Zeh D."/>
            <person name="Zeh J."/>
        </authorList>
    </citation>
    <scope>NUCLEOTIDE SEQUENCE [LARGE SCALE GENOMIC DNA]</scope>
    <source>
        <strain evidence="4">IN4F17</strain>
        <tissue evidence="4">Whole Body</tissue>
    </source>
</reference>
<dbReference type="PANTHER" id="PTHR33194:SF4">
    <property type="entry name" value="CCHC-TYPE DOMAIN-CONTAINING PROTEIN"/>
    <property type="match status" value="1"/>
</dbReference>
<dbReference type="InterPro" id="IPR021109">
    <property type="entry name" value="Peptidase_aspartic_dom_sf"/>
</dbReference>
<dbReference type="PROSITE" id="PS50158">
    <property type="entry name" value="ZF_CCHC"/>
    <property type="match status" value="1"/>
</dbReference>
<keyword evidence="1" id="KW-0862">Zinc</keyword>
<dbReference type="Gene3D" id="3.30.420.10">
    <property type="entry name" value="Ribonuclease H-like superfamily/Ribonuclease H"/>
    <property type="match status" value="1"/>
</dbReference>
<dbReference type="InterPro" id="IPR001878">
    <property type="entry name" value="Znf_CCHC"/>
</dbReference>
<gene>
    <name evidence="4" type="ORF">LAZ67_X003238</name>
</gene>
<organism evidence="4 5">
    <name type="scientific">Cordylochernes scorpioides</name>
    <dbReference type="NCBI Taxonomy" id="51811"/>
    <lineage>
        <taxon>Eukaryota</taxon>
        <taxon>Metazoa</taxon>
        <taxon>Ecdysozoa</taxon>
        <taxon>Arthropoda</taxon>
        <taxon>Chelicerata</taxon>
        <taxon>Arachnida</taxon>
        <taxon>Pseudoscorpiones</taxon>
        <taxon>Cheliferoidea</taxon>
        <taxon>Chernetidae</taxon>
        <taxon>Cordylochernes</taxon>
    </lineage>
</organism>